<dbReference type="InterPro" id="IPR029044">
    <property type="entry name" value="Nucleotide-diphossugar_trans"/>
</dbReference>
<dbReference type="KEGG" id="vg:77946475"/>
<dbReference type="InterPro" id="IPR001173">
    <property type="entry name" value="Glyco_trans_2-like"/>
</dbReference>
<organism evidence="2 3">
    <name type="scientific">Synechococcus phage S-SRM01</name>
    <dbReference type="NCBI Taxonomy" id="2781608"/>
    <lineage>
        <taxon>Viruses</taxon>
        <taxon>Duplodnaviria</taxon>
        <taxon>Heunggongvirae</taxon>
        <taxon>Uroviricota</taxon>
        <taxon>Caudoviricetes</taxon>
        <taxon>Pantevenvirales</taxon>
        <taxon>Kyanoviridae</taxon>
        <taxon>Serangoonvirus</taxon>
        <taxon>Serangoonvirus essarone</taxon>
    </lineage>
</organism>
<reference evidence="2" key="1">
    <citation type="submission" date="2020-09" db="EMBL/GenBank/DDBJ databases">
        <authorList>
            <person name="Zhang D."/>
            <person name="Hatherill J.R."/>
            <person name="Ramirez J.F."/>
            <person name="Edinger B."/>
            <person name="Balarin R."/>
            <person name="Sullivan A."/>
            <person name="Humpal K.M."/>
            <person name="Guseva A."/>
            <person name="Butela K.A."/>
            <person name="Garlena R.A."/>
            <person name="Russell D.A."/>
            <person name="Pope W.H."/>
            <person name="Jacobs-Sera D."/>
            <person name="Hatfull G.F."/>
        </authorList>
    </citation>
    <scope>NUCLEOTIDE SEQUENCE</scope>
</reference>
<dbReference type="Gene3D" id="3.90.550.10">
    <property type="entry name" value="Spore Coat Polysaccharide Biosynthesis Protein SpsA, Chain A"/>
    <property type="match status" value="1"/>
</dbReference>
<feature type="domain" description="Glycosyltransferase 2-like" evidence="1">
    <location>
        <begin position="3"/>
        <end position="137"/>
    </location>
</feature>
<dbReference type="Proteomes" id="UP000664915">
    <property type="component" value="Segment"/>
</dbReference>
<sequence>MISIVTGTLNRVGMLPNLIANTVLADERLELVLVDGGSNDGTIDYIKQLNHPRIKLIEVGGRSSYPHFMNLGIQAATHEVVCQWNDDVILCNEWSEVFLELQSNHDFYLFNWKYGTYEDAKNPEWLNGMYHTEGWCLCNIADSGGEIVMNYGLYRKKIFREIGMYNLEYQYYCADGDMSYRAYKFGYKVKDLRHIKVCSLPASKVATSHPEDHLIYHKNMDMYHHKILPEGLQYL</sequence>
<evidence type="ECO:0000259" key="1">
    <source>
        <dbReference type="Pfam" id="PF00535"/>
    </source>
</evidence>
<dbReference type="EMBL" id="MW015081">
    <property type="protein sequence ID" value="QPX48270.1"/>
    <property type="molecule type" value="Genomic_DNA"/>
</dbReference>
<dbReference type="SUPFAM" id="SSF53448">
    <property type="entry name" value="Nucleotide-diphospho-sugar transferases"/>
    <property type="match status" value="1"/>
</dbReference>
<dbReference type="Pfam" id="PF00535">
    <property type="entry name" value="Glycos_transf_2"/>
    <property type="match status" value="1"/>
</dbReference>
<dbReference type="GeneID" id="77946475"/>
<name>A0A879R439_9CAUD</name>
<evidence type="ECO:0000313" key="3">
    <source>
        <dbReference type="Proteomes" id="UP000664915"/>
    </source>
</evidence>
<evidence type="ECO:0000313" key="2">
    <source>
        <dbReference type="EMBL" id="QPX48270.1"/>
    </source>
</evidence>
<dbReference type="RefSeq" id="YP_010670280.1">
    <property type="nucleotide sequence ID" value="NC_070963.1"/>
</dbReference>
<accession>A0A879R439</accession>
<dbReference type="PANTHER" id="PTHR22916:SF3">
    <property type="entry name" value="UDP-GLCNAC:BETAGAL BETA-1,3-N-ACETYLGLUCOSAMINYLTRANSFERASE-LIKE PROTEIN 1"/>
    <property type="match status" value="1"/>
</dbReference>
<dbReference type="PANTHER" id="PTHR22916">
    <property type="entry name" value="GLYCOSYLTRANSFERASE"/>
    <property type="match status" value="1"/>
</dbReference>
<dbReference type="GO" id="GO:0016758">
    <property type="term" value="F:hexosyltransferase activity"/>
    <property type="evidence" value="ECO:0007669"/>
    <property type="project" value="UniProtKB-ARBA"/>
</dbReference>
<keyword evidence="2" id="KW-0808">Transferase</keyword>
<keyword evidence="3" id="KW-1185">Reference proteome</keyword>
<proteinExistence type="predicted"/>
<protein>
    <submittedName>
        <fullName evidence="2">Glycosyltransferase like family 2</fullName>
    </submittedName>
</protein>